<keyword evidence="3" id="KW-1185">Reference proteome</keyword>
<dbReference type="EMBL" id="JBCEZU010000001">
    <property type="protein sequence ID" value="KAK9542257.1"/>
    <property type="molecule type" value="Genomic_DNA"/>
</dbReference>
<reference evidence="2 3" key="1">
    <citation type="journal article" date="2024" name="Genome Biol. Evol.">
        <title>Chromosome-level genome assembly of the viviparous eelpout Zoarces viviparus.</title>
        <authorList>
            <person name="Fuhrmann N."/>
            <person name="Brasseur M.V."/>
            <person name="Bakowski C.E."/>
            <person name="Podsiadlowski L."/>
            <person name="Prost S."/>
            <person name="Krehenwinkel H."/>
            <person name="Mayer C."/>
        </authorList>
    </citation>
    <scope>NUCLEOTIDE SEQUENCE [LARGE SCALE GENOMIC DNA]</scope>
    <source>
        <strain evidence="2">NO-MEL_2022_Ind0_liver</strain>
    </source>
</reference>
<name>A0AAW1G516_ZOAVI</name>
<feature type="compositionally biased region" description="Low complexity" evidence="1">
    <location>
        <begin position="27"/>
        <end position="57"/>
    </location>
</feature>
<accession>A0AAW1G516</accession>
<sequence>MKRDEVLLFLSPLRASPTLSFHPSLASLSLSSSSSSSSLLFSSSGGSVNSSVGSSSVTQHGNDTHET</sequence>
<organism evidence="2 3">
    <name type="scientific">Zoarces viviparus</name>
    <name type="common">Viviparous eelpout</name>
    <name type="synonym">Blennius viviparus</name>
    <dbReference type="NCBI Taxonomy" id="48416"/>
    <lineage>
        <taxon>Eukaryota</taxon>
        <taxon>Metazoa</taxon>
        <taxon>Chordata</taxon>
        <taxon>Craniata</taxon>
        <taxon>Vertebrata</taxon>
        <taxon>Euteleostomi</taxon>
        <taxon>Actinopterygii</taxon>
        <taxon>Neopterygii</taxon>
        <taxon>Teleostei</taxon>
        <taxon>Neoteleostei</taxon>
        <taxon>Acanthomorphata</taxon>
        <taxon>Eupercaria</taxon>
        <taxon>Perciformes</taxon>
        <taxon>Cottioidei</taxon>
        <taxon>Zoarcales</taxon>
        <taxon>Zoarcidae</taxon>
        <taxon>Zoarcinae</taxon>
        <taxon>Zoarces</taxon>
    </lineage>
</organism>
<comment type="caution">
    <text evidence="2">The sequence shown here is derived from an EMBL/GenBank/DDBJ whole genome shotgun (WGS) entry which is preliminary data.</text>
</comment>
<proteinExistence type="predicted"/>
<evidence type="ECO:0000256" key="1">
    <source>
        <dbReference type="SAM" id="MobiDB-lite"/>
    </source>
</evidence>
<gene>
    <name evidence="2" type="ORF">VZT92_000132</name>
</gene>
<evidence type="ECO:0000313" key="3">
    <source>
        <dbReference type="Proteomes" id="UP001488805"/>
    </source>
</evidence>
<feature type="region of interest" description="Disordered" evidence="1">
    <location>
        <begin position="27"/>
        <end position="67"/>
    </location>
</feature>
<evidence type="ECO:0000313" key="2">
    <source>
        <dbReference type="EMBL" id="KAK9542257.1"/>
    </source>
</evidence>
<protein>
    <recommendedName>
        <fullName evidence="4">REJ domain-containing protein</fullName>
    </recommendedName>
</protein>
<evidence type="ECO:0008006" key="4">
    <source>
        <dbReference type="Google" id="ProtNLM"/>
    </source>
</evidence>
<dbReference type="AlphaFoldDB" id="A0AAW1G516"/>
<dbReference type="Proteomes" id="UP001488805">
    <property type="component" value="Unassembled WGS sequence"/>
</dbReference>